<feature type="transmembrane region" description="Helical" evidence="6">
    <location>
        <begin position="84"/>
        <end position="106"/>
    </location>
</feature>
<dbReference type="Gene3D" id="1.20.1250.20">
    <property type="entry name" value="MFS general substrate transporter like domains"/>
    <property type="match status" value="1"/>
</dbReference>
<organism evidence="8 9">
    <name type="scientific">Cryptolaemus montrouzieri</name>
    <dbReference type="NCBI Taxonomy" id="559131"/>
    <lineage>
        <taxon>Eukaryota</taxon>
        <taxon>Metazoa</taxon>
        <taxon>Ecdysozoa</taxon>
        <taxon>Arthropoda</taxon>
        <taxon>Hexapoda</taxon>
        <taxon>Insecta</taxon>
        <taxon>Pterygota</taxon>
        <taxon>Neoptera</taxon>
        <taxon>Endopterygota</taxon>
        <taxon>Coleoptera</taxon>
        <taxon>Polyphaga</taxon>
        <taxon>Cucujiformia</taxon>
        <taxon>Coccinelloidea</taxon>
        <taxon>Coccinellidae</taxon>
        <taxon>Scymninae</taxon>
        <taxon>Scymnini</taxon>
        <taxon>Cryptolaemus</taxon>
    </lineage>
</organism>
<feature type="transmembrane region" description="Helical" evidence="6">
    <location>
        <begin position="373"/>
        <end position="394"/>
    </location>
</feature>
<name>A0ABD2N0A8_9CUCU</name>
<dbReference type="Proteomes" id="UP001516400">
    <property type="component" value="Unassembled WGS sequence"/>
</dbReference>
<feature type="transmembrane region" description="Helical" evidence="6">
    <location>
        <begin position="401"/>
        <end position="423"/>
    </location>
</feature>
<keyword evidence="4 6" id="KW-0472">Membrane</keyword>
<comment type="caution">
    <text evidence="8">The sequence shown here is derived from an EMBL/GenBank/DDBJ whole genome shotgun (WGS) entry which is preliminary data.</text>
</comment>
<sequence>MNNDLETKSPDEDTPCLTETVPITKSHYDERAEVICDDCTKQMNDDLEANELQEDIPCIQEKVPALIVHDKNPRISFEEYIRQIIAASISFCIVIQVGANMAYSAILVPQLAESDSSFNITRSEASWIASIVAIALPLGSLLFGPVIDAIGRKWFCILITIPYTIGWCLQIYATDLWYIYIARIIAGFSGGLSTAAIVYVSEISHPSLRQALLSLNSVFVSLGVLLTYLFGTLIRWKLTAILMSAIAIVTAAGMLFLPESPYWCLIFKDDYKGAQKSFRWLYKNKEMFDSQYQHLLMIKTKKRNQQMKEKTRFQKLMSEIKLYTEKAVYKPTIILVFIFLAQQITGSYVIIFYATDIFRKLDGQNPNQGMSEFASLVLLGIIRFAVAVVAAIISKSIGRRTILISSGVGMAFCSFFAGVYIYFTQLPNEQIAAMNITTSDKTYNIAFIFVLAYVAFGSLGFQLVPWTLIGELLPVKVRAVLGGVLVSIAYVLMFLFVKIFPFILDSIDIHCIFYVVSILNFLSVVFVYFFLPETLGRDFDEIERYFEN</sequence>
<keyword evidence="9" id="KW-1185">Reference proteome</keyword>
<dbReference type="InterPro" id="IPR003663">
    <property type="entry name" value="Sugar/inositol_transpt"/>
</dbReference>
<feature type="transmembrane region" description="Helical" evidence="6">
    <location>
        <begin position="236"/>
        <end position="257"/>
    </location>
</feature>
<feature type="transmembrane region" description="Helical" evidence="6">
    <location>
        <begin position="126"/>
        <end position="147"/>
    </location>
</feature>
<evidence type="ECO:0000256" key="2">
    <source>
        <dbReference type="ARBA" id="ARBA00022692"/>
    </source>
</evidence>
<dbReference type="InterPro" id="IPR020846">
    <property type="entry name" value="MFS_dom"/>
</dbReference>
<feature type="transmembrane region" description="Helical" evidence="6">
    <location>
        <begin position="512"/>
        <end position="531"/>
    </location>
</feature>
<feature type="transmembrane region" description="Helical" evidence="6">
    <location>
        <begin position="480"/>
        <end position="500"/>
    </location>
</feature>
<feature type="transmembrane region" description="Helical" evidence="6">
    <location>
        <begin position="178"/>
        <end position="200"/>
    </location>
</feature>
<feature type="transmembrane region" description="Helical" evidence="6">
    <location>
        <begin position="443"/>
        <end position="468"/>
    </location>
</feature>
<feature type="transmembrane region" description="Helical" evidence="6">
    <location>
        <begin position="333"/>
        <end position="353"/>
    </location>
</feature>
<feature type="transmembrane region" description="Helical" evidence="6">
    <location>
        <begin position="154"/>
        <end position="172"/>
    </location>
</feature>
<dbReference type="GO" id="GO:0016020">
    <property type="term" value="C:membrane"/>
    <property type="evidence" value="ECO:0007669"/>
    <property type="project" value="UniProtKB-SubCell"/>
</dbReference>
<evidence type="ECO:0000256" key="6">
    <source>
        <dbReference type="SAM" id="Phobius"/>
    </source>
</evidence>
<protein>
    <recommendedName>
        <fullName evidence="7">Major facilitator superfamily (MFS) profile domain-containing protein</fullName>
    </recommendedName>
</protein>
<proteinExistence type="predicted"/>
<dbReference type="PRINTS" id="PR00171">
    <property type="entry name" value="SUGRTRNSPORT"/>
</dbReference>
<dbReference type="AlphaFoldDB" id="A0ABD2N0A8"/>
<evidence type="ECO:0000256" key="4">
    <source>
        <dbReference type="ARBA" id="ARBA00023136"/>
    </source>
</evidence>
<dbReference type="FunFam" id="1.20.1250.20:FF:000249">
    <property type="entry name" value="facilitated trehalose transporter Tret1"/>
    <property type="match status" value="1"/>
</dbReference>
<dbReference type="InterPro" id="IPR050549">
    <property type="entry name" value="MFS_Trehalose_Transporter"/>
</dbReference>
<keyword evidence="5" id="KW-0325">Glycoprotein</keyword>
<evidence type="ECO:0000256" key="1">
    <source>
        <dbReference type="ARBA" id="ARBA00004141"/>
    </source>
</evidence>
<dbReference type="EMBL" id="JABFTP020000042">
    <property type="protein sequence ID" value="KAL3272223.1"/>
    <property type="molecule type" value="Genomic_DNA"/>
</dbReference>
<dbReference type="InterPro" id="IPR005828">
    <property type="entry name" value="MFS_sugar_transport-like"/>
</dbReference>
<dbReference type="PANTHER" id="PTHR48021">
    <property type="match status" value="1"/>
</dbReference>
<dbReference type="SUPFAM" id="SSF103473">
    <property type="entry name" value="MFS general substrate transporter"/>
    <property type="match status" value="1"/>
</dbReference>
<reference evidence="8 9" key="1">
    <citation type="journal article" date="2021" name="BMC Biol.">
        <title>Horizontally acquired antibacterial genes associated with adaptive radiation of ladybird beetles.</title>
        <authorList>
            <person name="Li H.S."/>
            <person name="Tang X.F."/>
            <person name="Huang Y.H."/>
            <person name="Xu Z.Y."/>
            <person name="Chen M.L."/>
            <person name="Du X.Y."/>
            <person name="Qiu B.Y."/>
            <person name="Chen P.T."/>
            <person name="Zhang W."/>
            <person name="Slipinski A."/>
            <person name="Escalona H.E."/>
            <person name="Waterhouse R.M."/>
            <person name="Zwick A."/>
            <person name="Pang H."/>
        </authorList>
    </citation>
    <scope>NUCLEOTIDE SEQUENCE [LARGE SCALE GENOMIC DNA]</scope>
    <source>
        <strain evidence="8">SYSU2018</strain>
    </source>
</reference>
<accession>A0ABD2N0A8</accession>
<dbReference type="PANTHER" id="PTHR48021:SF32">
    <property type="entry name" value="FACILITATED TREHALOSE TRANSPORTER TRET1-2 HOMOLOG-LIKE PROTEIN"/>
    <property type="match status" value="1"/>
</dbReference>
<evidence type="ECO:0000313" key="9">
    <source>
        <dbReference type="Proteomes" id="UP001516400"/>
    </source>
</evidence>
<evidence type="ECO:0000256" key="5">
    <source>
        <dbReference type="ARBA" id="ARBA00023180"/>
    </source>
</evidence>
<comment type="subcellular location">
    <subcellularLocation>
        <location evidence="1">Membrane</location>
        <topology evidence="1">Multi-pass membrane protein</topology>
    </subcellularLocation>
</comment>
<evidence type="ECO:0000313" key="8">
    <source>
        <dbReference type="EMBL" id="KAL3272223.1"/>
    </source>
</evidence>
<dbReference type="InterPro" id="IPR036259">
    <property type="entry name" value="MFS_trans_sf"/>
</dbReference>
<feature type="transmembrane region" description="Helical" evidence="6">
    <location>
        <begin position="212"/>
        <end position="230"/>
    </location>
</feature>
<evidence type="ECO:0000256" key="3">
    <source>
        <dbReference type="ARBA" id="ARBA00022989"/>
    </source>
</evidence>
<evidence type="ECO:0000259" key="7">
    <source>
        <dbReference type="PROSITE" id="PS50850"/>
    </source>
</evidence>
<dbReference type="PROSITE" id="PS50850">
    <property type="entry name" value="MFS"/>
    <property type="match status" value="1"/>
</dbReference>
<keyword evidence="2 6" id="KW-0812">Transmembrane</keyword>
<feature type="domain" description="Major facilitator superfamily (MFS) profile" evidence="7">
    <location>
        <begin position="88"/>
        <end position="535"/>
    </location>
</feature>
<dbReference type="Pfam" id="PF00083">
    <property type="entry name" value="Sugar_tr"/>
    <property type="match status" value="1"/>
</dbReference>
<keyword evidence="3 6" id="KW-1133">Transmembrane helix</keyword>
<gene>
    <name evidence="8" type="ORF">HHI36_022705</name>
</gene>